<dbReference type="AlphaFoldDB" id="A0AAU9LD14"/>
<keyword evidence="2" id="KW-1185">Reference proteome</keyword>
<protein>
    <submittedName>
        <fullName evidence="1">Uncharacterized protein</fullName>
    </submittedName>
</protein>
<accession>A0AAU9LD14</accession>
<name>A0AAU9LD14_9ASTR</name>
<dbReference type="Proteomes" id="UP001157418">
    <property type="component" value="Unassembled WGS sequence"/>
</dbReference>
<sequence>MSAYPTTVLWLESSIIDSIRAHVFLSPIPPLPPLPTTPSNADVVKALFEMLHGTPFIKFFFSVVSCIFRLIGIPHHQVDRIDPSSEFLGLTGFEELGLYTHQTYQPLEIGKFKDLGTTIIGFEKTAISKQYMNDGCSNIFHLEIAVRFVLRSYIECGGTIVGLSIVSCLSELKTKAKGVRYTISIVEELTFVKKVAESTRVILDLFTGCCCCTCYLLCNTNGSLSYSILQHIRLLCICKWAKRRQ</sequence>
<gene>
    <name evidence="1" type="ORF">LVIROSA_LOCUS1385</name>
</gene>
<evidence type="ECO:0000313" key="1">
    <source>
        <dbReference type="EMBL" id="CAH1413424.1"/>
    </source>
</evidence>
<organism evidence="1 2">
    <name type="scientific">Lactuca virosa</name>
    <dbReference type="NCBI Taxonomy" id="75947"/>
    <lineage>
        <taxon>Eukaryota</taxon>
        <taxon>Viridiplantae</taxon>
        <taxon>Streptophyta</taxon>
        <taxon>Embryophyta</taxon>
        <taxon>Tracheophyta</taxon>
        <taxon>Spermatophyta</taxon>
        <taxon>Magnoliopsida</taxon>
        <taxon>eudicotyledons</taxon>
        <taxon>Gunneridae</taxon>
        <taxon>Pentapetalae</taxon>
        <taxon>asterids</taxon>
        <taxon>campanulids</taxon>
        <taxon>Asterales</taxon>
        <taxon>Asteraceae</taxon>
        <taxon>Cichorioideae</taxon>
        <taxon>Cichorieae</taxon>
        <taxon>Lactucinae</taxon>
        <taxon>Lactuca</taxon>
    </lineage>
</organism>
<proteinExistence type="predicted"/>
<comment type="caution">
    <text evidence="1">The sequence shown here is derived from an EMBL/GenBank/DDBJ whole genome shotgun (WGS) entry which is preliminary data.</text>
</comment>
<reference evidence="1 2" key="1">
    <citation type="submission" date="2022-01" db="EMBL/GenBank/DDBJ databases">
        <authorList>
            <person name="Xiong W."/>
            <person name="Schranz E."/>
        </authorList>
    </citation>
    <scope>NUCLEOTIDE SEQUENCE [LARGE SCALE GENOMIC DNA]</scope>
</reference>
<evidence type="ECO:0000313" key="2">
    <source>
        <dbReference type="Proteomes" id="UP001157418"/>
    </source>
</evidence>
<dbReference type="EMBL" id="CAKMRJ010000001">
    <property type="protein sequence ID" value="CAH1413424.1"/>
    <property type="molecule type" value="Genomic_DNA"/>
</dbReference>